<accession>A0A395I1Z2</accession>
<dbReference type="PANTHER" id="PTHR28133">
    <property type="entry name" value="REQUIRED FOR RESPIRATORY GROWTH PROTEIN 7, MITOCHONDRIAL"/>
    <property type="match status" value="1"/>
</dbReference>
<dbReference type="PANTHER" id="PTHR28133:SF1">
    <property type="entry name" value="REQUIRED FOR RESPIRATORY GROWTH PROTEIN 7, MITOCHONDRIAL"/>
    <property type="match status" value="1"/>
</dbReference>
<dbReference type="GeneID" id="37195938"/>
<dbReference type="Pfam" id="PF10356">
    <property type="entry name" value="RRG7"/>
    <property type="match status" value="2"/>
</dbReference>
<reference evidence="3 4" key="1">
    <citation type="submission" date="2018-02" db="EMBL/GenBank/DDBJ databases">
        <title>The genomes of Aspergillus section Nigri reveals drivers in fungal speciation.</title>
        <authorList>
            <consortium name="DOE Joint Genome Institute"/>
            <person name="Vesth T.C."/>
            <person name="Nybo J."/>
            <person name="Theobald S."/>
            <person name="Brandl J."/>
            <person name="Frisvad J.C."/>
            <person name="Nielsen K.F."/>
            <person name="Lyhne E.K."/>
            <person name="Kogle M.E."/>
            <person name="Kuo A."/>
            <person name="Riley R."/>
            <person name="Clum A."/>
            <person name="Nolan M."/>
            <person name="Lipzen A."/>
            <person name="Salamov A."/>
            <person name="Henrissat B."/>
            <person name="Wiebenga A."/>
            <person name="De vries R.P."/>
            <person name="Grigoriev I.V."/>
            <person name="Mortensen U.H."/>
            <person name="Andersen M.R."/>
            <person name="Baker S.E."/>
        </authorList>
    </citation>
    <scope>NUCLEOTIDE SEQUENCE [LARGE SCALE GENOMIC DNA]</scope>
    <source>
        <strain evidence="3 4">CBS 101889</strain>
    </source>
</reference>
<dbReference type="EMBL" id="KZ824277">
    <property type="protein sequence ID" value="RAL13755.1"/>
    <property type="molecule type" value="Genomic_DNA"/>
</dbReference>
<evidence type="ECO:0000256" key="2">
    <source>
        <dbReference type="ARBA" id="ARBA00023128"/>
    </source>
</evidence>
<evidence type="ECO:0008006" key="5">
    <source>
        <dbReference type="Google" id="ProtNLM"/>
    </source>
</evidence>
<dbReference type="InterPro" id="IPR018828">
    <property type="entry name" value="RRG7"/>
</dbReference>
<keyword evidence="2" id="KW-0496">Mitochondrion</keyword>
<protein>
    <recommendedName>
        <fullName evidence="5">Restriction endonuclease type IV Mrr domain-containing protein</fullName>
    </recommendedName>
</protein>
<comment type="subcellular location">
    <subcellularLocation>
        <location evidence="1">Mitochondrion</location>
    </subcellularLocation>
</comment>
<sequence length="308" mass="34853">MTSTLSFFSRRVHQLPMVPIPHSNKHYNLPSFLEYARRHNLPPTSTTYLGNLYEYTAQAQLRNGAALLLHRTGGRDDKGMDLLGTWHLPGHELPIHVAMQCKAHRRRLGPQHIRELEGTISRRMPQHWRSDGRPRVGVLVGRAEATPGVRSALRDSPVPLVYFMMDLRGSLRQALWNEAVEGLGLTPLGVEVIHATTADEEGPPPIRLTWDGHDLYGMDYIEAHMARQEEKWWRLWNLHPNDQETRYEALAVIQSRFPDEKPLLWAKGGTPSLMCEKDRLGLLRELALMGYSEGPLGEGESAAVTDAT</sequence>
<name>A0A395I1Z2_ASPHC</name>
<evidence type="ECO:0000313" key="3">
    <source>
        <dbReference type="EMBL" id="RAL13755.1"/>
    </source>
</evidence>
<evidence type="ECO:0000313" key="4">
    <source>
        <dbReference type="Proteomes" id="UP000248961"/>
    </source>
</evidence>
<dbReference type="GO" id="GO:0005739">
    <property type="term" value="C:mitochondrion"/>
    <property type="evidence" value="ECO:0007669"/>
    <property type="project" value="UniProtKB-SubCell"/>
</dbReference>
<organism evidence="3 4">
    <name type="scientific">Aspergillus homomorphus (strain CBS 101889)</name>
    <dbReference type="NCBI Taxonomy" id="1450537"/>
    <lineage>
        <taxon>Eukaryota</taxon>
        <taxon>Fungi</taxon>
        <taxon>Dikarya</taxon>
        <taxon>Ascomycota</taxon>
        <taxon>Pezizomycotina</taxon>
        <taxon>Eurotiomycetes</taxon>
        <taxon>Eurotiomycetidae</taxon>
        <taxon>Eurotiales</taxon>
        <taxon>Aspergillaceae</taxon>
        <taxon>Aspergillus</taxon>
        <taxon>Aspergillus subgen. Circumdati</taxon>
    </lineage>
</organism>
<dbReference type="OrthoDB" id="20734at2759"/>
<gene>
    <name evidence="3" type="ORF">BO97DRAFT_341811</name>
</gene>
<dbReference type="AlphaFoldDB" id="A0A395I1Z2"/>
<dbReference type="Proteomes" id="UP000248961">
    <property type="component" value="Unassembled WGS sequence"/>
</dbReference>
<dbReference type="RefSeq" id="XP_025552909.1">
    <property type="nucleotide sequence ID" value="XM_025691649.1"/>
</dbReference>
<dbReference type="VEuPathDB" id="FungiDB:BO97DRAFT_341811"/>
<evidence type="ECO:0000256" key="1">
    <source>
        <dbReference type="ARBA" id="ARBA00004173"/>
    </source>
</evidence>
<keyword evidence="4" id="KW-1185">Reference proteome</keyword>
<proteinExistence type="predicted"/>